<protein>
    <recommendedName>
        <fullName evidence="10">NodB homology domain-containing protein</fullName>
    </recommendedName>
</protein>
<dbReference type="InterPro" id="IPR011330">
    <property type="entry name" value="Glyco_hydro/deAcase_b/a-brl"/>
</dbReference>
<dbReference type="CDD" id="cd10951">
    <property type="entry name" value="CE4_ClCDA_like"/>
    <property type="match status" value="1"/>
</dbReference>
<evidence type="ECO:0000256" key="2">
    <source>
        <dbReference type="ARBA" id="ARBA00004609"/>
    </source>
</evidence>
<feature type="chain" id="PRO_5015480031" description="NodB homology domain-containing protein" evidence="9">
    <location>
        <begin position="25"/>
        <end position="1214"/>
    </location>
</feature>
<keyword evidence="6" id="KW-0378">Hydrolase</keyword>
<dbReference type="Gene3D" id="3.40.50.12780">
    <property type="entry name" value="N-terminal domain of ligase-like"/>
    <property type="match status" value="1"/>
</dbReference>
<feature type="domain" description="NodB homology" evidence="10">
    <location>
        <begin position="1001"/>
        <end position="1175"/>
    </location>
</feature>
<dbReference type="VEuPathDB" id="FungiDB:PSHT_09766"/>
<dbReference type="InterPro" id="IPR042099">
    <property type="entry name" value="ANL_N_sf"/>
</dbReference>
<gene>
    <name evidence="11" type="ORF">PSHT_09766</name>
</gene>
<reference evidence="12" key="2">
    <citation type="journal article" date="2018" name="BMC Genomics">
        <title>Genomic insights into host adaptation between the wheat stripe rust pathogen (Puccinia striiformis f. sp. tritici) and the barley stripe rust pathogen (Puccinia striiformis f. sp. hordei).</title>
        <authorList>
            <person name="Xia C."/>
            <person name="Wang M."/>
            <person name="Yin C."/>
            <person name="Cornejo O.E."/>
            <person name="Hulbert S.H."/>
            <person name="Chen X."/>
        </authorList>
    </citation>
    <scope>NUCLEOTIDE SEQUENCE [LARGE SCALE GENOMIC DNA]</scope>
    <source>
        <strain evidence="12">93TX-2</strain>
    </source>
</reference>
<keyword evidence="4" id="KW-0479">Metal-binding</keyword>
<dbReference type="PANTHER" id="PTHR46471:SF2">
    <property type="entry name" value="CHITIN DEACETYLASE-RELATED"/>
    <property type="match status" value="1"/>
</dbReference>
<evidence type="ECO:0000256" key="3">
    <source>
        <dbReference type="ARBA" id="ARBA00022622"/>
    </source>
</evidence>
<dbReference type="Pfam" id="PF00501">
    <property type="entry name" value="AMP-binding"/>
    <property type="match status" value="1"/>
</dbReference>
<dbReference type="GO" id="GO:0098552">
    <property type="term" value="C:side of membrane"/>
    <property type="evidence" value="ECO:0007669"/>
    <property type="project" value="UniProtKB-KW"/>
</dbReference>
<name>A0A2S4VEH6_9BASI</name>
<evidence type="ECO:0000259" key="10">
    <source>
        <dbReference type="PROSITE" id="PS51677"/>
    </source>
</evidence>
<evidence type="ECO:0000256" key="8">
    <source>
        <dbReference type="ARBA" id="ARBA00023288"/>
    </source>
</evidence>
<dbReference type="VEuPathDB" id="FungiDB:PSTT_06230"/>
<evidence type="ECO:0000256" key="6">
    <source>
        <dbReference type="ARBA" id="ARBA00022801"/>
    </source>
</evidence>
<dbReference type="InterPro" id="IPR045851">
    <property type="entry name" value="AMP-bd_C_sf"/>
</dbReference>
<dbReference type="Pfam" id="PF01522">
    <property type="entry name" value="Polysacc_deac_1"/>
    <property type="match status" value="2"/>
</dbReference>
<reference evidence="11 12" key="1">
    <citation type="submission" date="2017-12" db="EMBL/GenBank/DDBJ databases">
        <title>Gene loss provides genomic basis for host adaptation in cereal stripe rust fungi.</title>
        <authorList>
            <person name="Xia C."/>
        </authorList>
    </citation>
    <scope>NUCLEOTIDE SEQUENCE [LARGE SCALE GENOMIC DNA]</scope>
    <source>
        <strain evidence="11 12">93TX-2</strain>
    </source>
</reference>
<dbReference type="GO" id="GO:0046872">
    <property type="term" value="F:metal ion binding"/>
    <property type="evidence" value="ECO:0007669"/>
    <property type="project" value="UniProtKB-KW"/>
</dbReference>
<keyword evidence="12" id="KW-1185">Reference proteome</keyword>
<keyword evidence="5 9" id="KW-0732">Signal</keyword>
<dbReference type="EMBL" id="PKSM01000142">
    <property type="protein sequence ID" value="POW07923.1"/>
    <property type="molecule type" value="Genomic_DNA"/>
</dbReference>
<dbReference type="VEuPathDB" id="FungiDB:PSTT_07860"/>
<feature type="domain" description="NodB homology" evidence="10">
    <location>
        <begin position="43"/>
        <end position="228"/>
    </location>
</feature>
<comment type="subcellular location">
    <subcellularLocation>
        <location evidence="2">Cell membrane</location>
        <topology evidence="2">Lipid-anchor</topology>
        <topology evidence="2">GPI-anchor</topology>
    </subcellularLocation>
</comment>
<dbReference type="AlphaFoldDB" id="A0A2S4VEH6"/>
<feature type="signal peptide" evidence="9">
    <location>
        <begin position="1"/>
        <end position="24"/>
    </location>
</feature>
<reference evidence="12" key="3">
    <citation type="journal article" date="2018" name="Mol. Plant Microbe Interact.">
        <title>Genome sequence resources for the wheat stripe rust pathogen (Puccinia striiformis f. sp. tritici) and the barley stripe rust pathogen (Puccinia striiformis f. sp. hordei).</title>
        <authorList>
            <person name="Xia C."/>
            <person name="Wang M."/>
            <person name="Yin C."/>
            <person name="Cornejo O.E."/>
            <person name="Hulbert S.H."/>
            <person name="Chen X."/>
        </authorList>
    </citation>
    <scope>NUCLEOTIDE SEQUENCE [LARGE SCALE GENOMIC DNA]</scope>
    <source>
        <strain evidence="12">93TX-2</strain>
    </source>
</reference>
<dbReference type="InterPro" id="IPR002509">
    <property type="entry name" value="NODB_dom"/>
</dbReference>
<dbReference type="Gene3D" id="3.20.20.370">
    <property type="entry name" value="Glycoside hydrolase/deacetylase"/>
    <property type="match status" value="2"/>
</dbReference>
<dbReference type="GO" id="GO:0016810">
    <property type="term" value="F:hydrolase activity, acting on carbon-nitrogen (but not peptide) bonds"/>
    <property type="evidence" value="ECO:0007669"/>
    <property type="project" value="InterPro"/>
</dbReference>
<dbReference type="Gene3D" id="3.30.300.30">
    <property type="match status" value="1"/>
</dbReference>
<dbReference type="SUPFAM" id="SSF56801">
    <property type="entry name" value="Acetyl-CoA synthetase-like"/>
    <property type="match status" value="1"/>
</dbReference>
<evidence type="ECO:0000313" key="11">
    <source>
        <dbReference type="EMBL" id="POW07923.1"/>
    </source>
</evidence>
<dbReference type="OrthoDB" id="6509636at2759"/>
<comment type="caution">
    <text evidence="11">The sequence shown here is derived from an EMBL/GenBank/DDBJ whole genome shotgun (WGS) entry which is preliminary data.</text>
</comment>
<dbReference type="GO" id="GO:0005886">
    <property type="term" value="C:plasma membrane"/>
    <property type="evidence" value="ECO:0007669"/>
    <property type="project" value="UniProtKB-SubCell"/>
</dbReference>
<keyword evidence="8" id="KW-0449">Lipoprotein</keyword>
<dbReference type="SUPFAM" id="SSF88713">
    <property type="entry name" value="Glycoside hydrolase/deacetylase"/>
    <property type="match status" value="2"/>
</dbReference>
<sequence>MDRKPIMSAKIILAALAAYSSVQCAHHPKASKHPVFTTCSKPGTLALTFDDGPYKYQNEISNYLSEREIKGTFFVNGYNYNCIYDKEVVKHLRQTFAQGHLIGSHTWSHTNISTLSAHQLHQQLDLNEKALKKILGIKPKFFRAPYGEHTKENLKILKQRGYVVVDWSSDSEDSMGASYKKSNSMYTKLAKKYPAPQIALNHETYKNTARKVTPHAVTVLQEAGYELMHVSECLGMGTELEDLYQWVGEPSERDHLTSYPRSAGQWGMRSHAARFTSSYSRIHSTGRVRLSPEHLRLPLELTTYPSYPLNRPSSSTLMILKLRQRSLAVGYHLNHDLRLHASSMVPSNASDPSLDRSSGLLSPVIMLHLGNGTPLVTMLLGTLAAGLTVTMVNPSYTCHELVDVLQASKPALIVTSSSGLDAMLNALALLQDPQLRSRLIGRMYIAEPRTVSRTDSRLSQKSHIAQMNAPNGQMATLIDWSTLLQPPPPSTNYQPFQFTESTRESRLRIAAIIWSSGTGGKSKGVLCSHHAMVYSIIAFWHQKLDYGPDERTIGLVPFYHIMGLQAIILFSITAGSTVYIMQKFEPRRYLVEITKNRISSLQIAPPIAAFLANSPLLDDTRYDLSSVRNSMSGGARLAPEIMTKVFRRCGILVKSRRGSRSEKKTRITTDEEGNGYGLSEAGHVANQVGVTPADLLPQLGTVGEVMYGVELRIIPVGAFKQLASRQSEGEILIRSPSLMIGYLDNPLETSQVLDQEGWLHTGDLGFLDGFGRLCITGRLKEIIMVKGFQVSPSDLETLISKIKAVGEVAVTSFYCDDQATEFPRAYVVPQGDDLAALCEIVSSSHQQFRHHPRHKDLIKLALQIKELVESQMVHYKWSVNTSYHPAPLAVCVSPGQSNRTFTKYIFCSFRHAPTDSPICSSFARHNRLRGNIILTSHIPKSPSGKVLKRILSTIQGIEIPLYPGQNAKIILAALAAYSSVQCAHHPKASKHPVFTTCSKPGTLALTFDDGPYKYQNEISNYLSEREIKGTFFVNGFNYNCIYDKEVVKHLRQTWSHTNISTLSAHQLHQQLDLNEKALKKILGIKPKFFRAPYGEHTKENLKILKQRGYVVVDWSSDSEDSMGASYKKSNSMYTKLAKKYPAPQIALNHETYKNTARKVTPHAVTVLQEAGYELMHVSECLGMGTELEDLYQWVGEPSERDHSWTCKGTPKPGN</sequence>
<evidence type="ECO:0000256" key="4">
    <source>
        <dbReference type="ARBA" id="ARBA00022723"/>
    </source>
</evidence>
<dbReference type="GO" id="GO:0005975">
    <property type="term" value="P:carbohydrate metabolic process"/>
    <property type="evidence" value="ECO:0007669"/>
    <property type="project" value="InterPro"/>
</dbReference>
<dbReference type="PROSITE" id="PS51677">
    <property type="entry name" value="NODB"/>
    <property type="match status" value="2"/>
</dbReference>
<evidence type="ECO:0000256" key="9">
    <source>
        <dbReference type="SAM" id="SignalP"/>
    </source>
</evidence>
<dbReference type="Proteomes" id="UP000238274">
    <property type="component" value="Unassembled WGS sequence"/>
</dbReference>
<evidence type="ECO:0000256" key="1">
    <source>
        <dbReference type="ARBA" id="ARBA00001941"/>
    </source>
</evidence>
<organism evidence="11 12">
    <name type="scientific">Puccinia striiformis</name>
    <dbReference type="NCBI Taxonomy" id="27350"/>
    <lineage>
        <taxon>Eukaryota</taxon>
        <taxon>Fungi</taxon>
        <taxon>Dikarya</taxon>
        <taxon>Basidiomycota</taxon>
        <taxon>Pucciniomycotina</taxon>
        <taxon>Pucciniomycetes</taxon>
        <taxon>Pucciniales</taxon>
        <taxon>Pucciniaceae</taxon>
        <taxon>Puccinia</taxon>
    </lineage>
</organism>
<proteinExistence type="predicted"/>
<keyword evidence="3" id="KW-0325">Glycoprotein</keyword>
<dbReference type="PANTHER" id="PTHR46471">
    <property type="entry name" value="CHITIN DEACETYLASE"/>
    <property type="match status" value="1"/>
</dbReference>
<dbReference type="InterPro" id="IPR000873">
    <property type="entry name" value="AMP-dep_synth/lig_dom"/>
</dbReference>
<evidence type="ECO:0000256" key="7">
    <source>
        <dbReference type="ARBA" id="ARBA00023277"/>
    </source>
</evidence>
<keyword evidence="7" id="KW-0119">Carbohydrate metabolism</keyword>
<accession>A0A2S4VEH6</accession>
<evidence type="ECO:0000313" key="12">
    <source>
        <dbReference type="Proteomes" id="UP000238274"/>
    </source>
</evidence>
<keyword evidence="3" id="KW-0472">Membrane</keyword>
<comment type="cofactor">
    <cofactor evidence="1">
        <name>Co(2+)</name>
        <dbReference type="ChEBI" id="CHEBI:48828"/>
    </cofactor>
</comment>
<keyword evidence="3" id="KW-0336">GPI-anchor</keyword>
<evidence type="ECO:0000256" key="5">
    <source>
        <dbReference type="ARBA" id="ARBA00022729"/>
    </source>
</evidence>